<dbReference type="InterPro" id="IPR025724">
    <property type="entry name" value="GAG-pre-integrase_dom"/>
</dbReference>
<dbReference type="PANTHER" id="PTHR47481:SF30">
    <property type="entry name" value="CCHC-TYPE DOMAIN-CONTAINING PROTEIN"/>
    <property type="match status" value="1"/>
</dbReference>
<dbReference type="GO" id="GO:0003677">
    <property type="term" value="F:DNA binding"/>
    <property type="evidence" value="ECO:0007669"/>
    <property type="project" value="UniProtKB-KW"/>
</dbReference>
<dbReference type="PANTHER" id="PTHR47481">
    <property type="match status" value="1"/>
</dbReference>
<evidence type="ECO:0000313" key="3">
    <source>
        <dbReference type="Proteomes" id="UP000436088"/>
    </source>
</evidence>
<organism evidence="2 3">
    <name type="scientific">Hibiscus syriacus</name>
    <name type="common">Rose of Sharon</name>
    <dbReference type="NCBI Taxonomy" id="106335"/>
    <lineage>
        <taxon>Eukaryota</taxon>
        <taxon>Viridiplantae</taxon>
        <taxon>Streptophyta</taxon>
        <taxon>Embryophyta</taxon>
        <taxon>Tracheophyta</taxon>
        <taxon>Spermatophyta</taxon>
        <taxon>Magnoliopsida</taxon>
        <taxon>eudicotyledons</taxon>
        <taxon>Gunneridae</taxon>
        <taxon>Pentapetalae</taxon>
        <taxon>rosids</taxon>
        <taxon>malvids</taxon>
        <taxon>Malvales</taxon>
        <taxon>Malvaceae</taxon>
        <taxon>Malvoideae</taxon>
        <taxon>Hibiscus</taxon>
    </lineage>
</organism>
<proteinExistence type="predicted"/>
<evidence type="ECO:0000313" key="2">
    <source>
        <dbReference type="EMBL" id="KAE8695100.1"/>
    </source>
</evidence>
<reference evidence="2" key="1">
    <citation type="submission" date="2019-09" db="EMBL/GenBank/DDBJ databases">
        <title>Draft genome information of white flower Hibiscus syriacus.</title>
        <authorList>
            <person name="Kim Y.-M."/>
        </authorList>
    </citation>
    <scope>NUCLEOTIDE SEQUENCE [LARGE SCALE GENOMIC DNA]</scope>
    <source>
        <strain evidence="2">YM2019G1</strain>
    </source>
</reference>
<dbReference type="EMBL" id="VEPZ02001095">
    <property type="protein sequence ID" value="KAE8695100.1"/>
    <property type="molecule type" value="Genomic_DNA"/>
</dbReference>
<evidence type="ECO:0000259" key="1">
    <source>
        <dbReference type="Pfam" id="PF13976"/>
    </source>
</evidence>
<dbReference type="Proteomes" id="UP000436088">
    <property type="component" value="Unassembled WGS sequence"/>
</dbReference>
<gene>
    <name evidence="2" type="ORF">F3Y22_tig00110744pilonHSYRG00145</name>
</gene>
<accession>A0A6A2ZTB8</accession>
<comment type="caution">
    <text evidence="2">The sequence shown here is derived from an EMBL/GenBank/DDBJ whole genome shotgun (WGS) entry which is preliminary data.</text>
</comment>
<dbReference type="Pfam" id="PF13976">
    <property type="entry name" value="gag_pre-integrs"/>
    <property type="match status" value="1"/>
</dbReference>
<sequence>MRLCVSMGDCGNISFELGESARNGKLFTHKNINILLDEANFLLWKQQVLLMVRSHRLERLLNGELLPQLARISDESGVIVANDDYESFVAQDSALASLLLSTISNPLLPQFVGAEMAVDVWQTIPTVVAVITSSKDMFSVDNVKTVLMDVVSQLNSFQLQQSLPMSANMASGGNHGGKSEARGHGHPRLQCQLFGKNGHSIDRCWHSFDQTFPGVLVDKSEQTEVLYTVVDECKSCNSGVHAQTHIVSMSSSRWVIDSGPTHHITHDASKLTTSSDYTRPGKGVVGNGHSLNIARVGTSVMTDNRVYFEFHVGSCLVKDKETSEVLLKGQECVGLYHFTADVGCFKACNITVVEGFSSHNKNYNLWRKRLGHPAHSILIQACKQTGVIFPSQSNKTDSSFCVACLLGKSHKMPFNNSTTMYAKSFHLVFSDVWGPSHIASNGYRSPFEALYAKNPDYRCFKVCGCCCFPHLLPYQAHKLSYRSSPYVFLGYNTQHKDGLTKALTKDYFARFRKKLGVFSFDEVGRPGNIYCDPLMASAGHKITARQRRTPTAVQFQILERIFDQGTGTPSK</sequence>
<keyword evidence="3" id="KW-1185">Reference proteome</keyword>
<dbReference type="AlphaFoldDB" id="A0A6A2ZTB8"/>
<feature type="domain" description="GAG-pre-integrase" evidence="1">
    <location>
        <begin position="334"/>
        <end position="409"/>
    </location>
</feature>
<protein>
    <submittedName>
        <fullName evidence="2">WUSCHEL related homeobox 13 isoform 2</fullName>
    </submittedName>
</protein>
<keyword evidence="2" id="KW-0371">Homeobox</keyword>
<keyword evidence="2" id="KW-0238">DNA-binding</keyword>
<name>A0A6A2ZTB8_HIBSY</name>